<dbReference type="OrthoDB" id="3980702at2759"/>
<sequence length="343" mass="39052">MSDNTTIQSTSQEPMTVQEPKKMAIGSLLEEQAASHQADPKKEPSPDTIPTPESSTKDSQLDEERSMAPESPQKEDTEQSESVTKRHSSETPLDDSTPKPKRSRKLQGVGVKKPLYSRYETLYIIKAYKTLSEKHPNLVLIDLFKIVSTMFNEEGRRQGFKDRTPDQLYQKYKRIQHGLSHGETEFAKYFRANKHNSKDWIPDFSQAEDDEVLAYIKFPKLEEAVSQVLGYTTTSLKPPLPDLYDDEDEAETSHNEEADPEDELLKLAGYDGSASAPPSTQQAVVVENLKRKIAILEERLESKDKEIARLEEGHGHKDTEIAFLKTMLKEDLSYLRHKLSEQK</sequence>
<feature type="compositionally biased region" description="Basic and acidic residues" evidence="2">
    <location>
        <begin position="55"/>
        <end position="89"/>
    </location>
</feature>
<keyword evidence="1" id="KW-0175">Coiled coil</keyword>
<protein>
    <submittedName>
        <fullName evidence="3">CYFA0S10e01332g1_1</fullName>
    </submittedName>
</protein>
<proteinExistence type="predicted"/>
<evidence type="ECO:0000256" key="1">
    <source>
        <dbReference type="SAM" id="Coils"/>
    </source>
</evidence>
<feature type="coiled-coil region" evidence="1">
    <location>
        <begin position="286"/>
        <end position="313"/>
    </location>
</feature>
<feature type="region of interest" description="Disordered" evidence="2">
    <location>
        <begin position="1"/>
        <end position="109"/>
    </location>
</feature>
<feature type="compositionally biased region" description="Polar residues" evidence="2">
    <location>
        <begin position="1"/>
        <end position="15"/>
    </location>
</feature>
<organism evidence="3">
    <name type="scientific">Cyberlindnera fabianii</name>
    <name type="common">Yeast</name>
    <name type="synonym">Hansenula fabianii</name>
    <dbReference type="NCBI Taxonomy" id="36022"/>
    <lineage>
        <taxon>Eukaryota</taxon>
        <taxon>Fungi</taxon>
        <taxon>Dikarya</taxon>
        <taxon>Ascomycota</taxon>
        <taxon>Saccharomycotina</taxon>
        <taxon>Saccharomycetes</taxon>
        <taxon>Phaffomycetales</taxon>
        <taxon>Phaffomycetaceae</taxon>
        <taxon>Cyberlindnera</taxon>
    </lineage>
</organism>
<name>A0A061B733_CYBFA</name>
<evidence type="ECO:0000256" key="2">
    <source>
        <dbReference type="SAM" id="MobiDB-lite"/>
    </source>
</evidence>
<accession>A0A061B733</accession>
<dbReference type="AlphaFoldDB" id="A0A061B733"/>
<evidence type="ECO:0000313" key="3">
    <source>
        <dbReference type="EMBL" id="CDR42705.1"/>
    </source>
</evidence>
<feature type="region of interest" description="Disordered" evidence="2">
    <location>
        <begin position="239"/>
        <end position="260"/>
    </location>
</feature>
<reference evidence="3" key="1">
    <citation type="journal article" date="2014" name="Genome Announc.">
        <title>Genome sequence of the yeast Cyberlindnera fabianii (Hansenula fabianii).</title>
        <authorList>
            <person name="Freel K.C."/>
            <person name="Sarilar V."/>
            <person name="Neuveglise C."/>
            <person name="Devillers H."/>
            <person name="Friedrich A."/>
            <person name="Schacherer J."/>
        </authorList>
    </citation>
    <scope>NUCLEOTIDE SEQUENCE</scope>
    <source>
        <strain evidence="3">YJS4271</strain>
    </source>
</reference>
<dbReference type="VEuPathDB" id="FungiDB:BON22_3202"/>
<gene>
    <name evidence="3" type="ORF">CYFA0S_10e01332g</name>
</gene>
<dbReference type="EMBL" id="LK052895">
    <property type="protein sequence ID" value="CDR42705.1"/>
    <property type="molecule type" value="Genomic_DNA"/>
</dbReference>